<dbReference type="AlphaFoldDB" id="A0AAV1DM44"/>
<evidence type="ECO:0000259" key="8">
    <source>
        <dbReference type="PROSITE" id="PS50863"/>
    </source>
</evidence>
<feature type="region of interest" description="Disordered" evidence="6">
    <location>
        <begin position="1"/>
        <end position="49"/>
    </location>
</feature>
<dbReference type="PANTHER" id="PTHR10811">
    <property type="entry name" value="FRINGE-RELATED"/>
    <property type="match status" value="1"/>
</dbReference>
<dbReference type="InterPro" id="IPR015300">
    <property type="entry name" value="DNA-bd_pseudobarrel_sf"/>
</dbReference>
<dbReference type="CDD" id="cd10017">
    <property type="entry name" value="B3_DNA"/>
    <property type="match status" value="1"/>
</dbReference>
<dbReference type="SUPFAM" id="SSF101936">
    <property type="entry name" value="DNA-binding pseudobarrel domain"/>
    <property type="match status" value="1"/>
</dbReference>
<keyword evidence="5" id="KW-0539">Nucleus</keyword>
<keyword evidence="7" id="KW-0812">Transmembrane</keyword>
<evidence type="ECO:0000256" key="7">
    <source>
        <dbReference type="SAM" id="Phobius"/>
    </source>
</evidence>
<keyword evidence="2" id="KW-0805">Transcription regulation</keyword>
<feature type="compositionally biased region" description="Basic and acidic residues" evidence="6">
    <location>
        <begin position="17"/>
        <end position="28"/>
    </location>
</feature>
<dbReference type="Pfam" id="PF02362">
    <property type="entry name" value="B3"/>
    <property type="match status" value="1"/>
</dbReference>
<evidence type="ECO:0000256" key="1">
    <source>
        <dbReference type="ARBA" id="ARBA00004123"/>
    </source>
</evidence>
<comment type="subcellular location">
    <subcellularLocation>
        <location evidence="1">Nucleus</location>
    </subcellularLocation>
</comment>
<keyword evidence="4" id="KW-0804">Transcription</keyword>
<keyword evidence="3" id="KW-0238">DNA-binding</keyword>
<sequence length="653" mass="75205">MTKKIEEEEMEDVQESTTEKPPEEEGKTNKGKRKVANAGPSYQNDDIFESRSVSRPENPYFLTFVRPKRRDELFMPVDFVQDYNLRLPPEIALRDTCGREWKSKLKAWKDGRLWYYGGWKRLCTVNGLWRDDICNKNLMTKPVSIMLLKILCIERDINTIHPNFDLVPRSNTSINPPQRLLGATLSNSMKNQLGVGGFSLVVFSGVVIFFVFVFFFNDPRGVIYGSLHSNDDDDDSVTSLKHLAIGLQASERTYHFRRPYTESWWRPNEFRGYLYLDIPPEGDLLPWSEKSPPYRINDNISDILAEVKPGNPVMPRMVHGIMELFREEEHNPDLRWILMGDDDSVFFVDNLVQVLSKYDHTKYYYMGNPSEFVLSNYWFSFNQAFGGSGIVLSYPLAKALANDMERCLRNYGKLSADTMTMSCIVDLGVNLTPNKGFHQIDLHGDLSGFLSSHPKNLVLSLHHVDTVDPYFPNMNRAESLNHLMKAANVDQSRLFQQTICYDKERNWSFSTAWGYSAQIYEKIMPRSWLMMPIATFVGWNPAETQEPRFMFNVRNPPKDDPCEVPHVFFFESIQKTSDGEILTTYARSAPRNLNACPMGGNHSAEYISKIDVLSPAAKRYEIDRSECCDVVRVDDTGNVKVKFRECRINEVIA</sequence>
<dbReference type="InterPro" id="IPR003340">
    <property type="entry name" value="B3_DNA-bd"/>
</dbReference>
<dbReference type="Pfam" id="PF04646">
    <property type="entry name" value="DUF604"/>
    <property type="match status" value="1"/>
</dbReference>
<evidence type="ECO:0000313" key="10">
    <source>
        <dbReference type="Proteomes" id="UP001161247"/>
    </source>
</evidence>
<feature type="domain" description="TF-B3" evidence="8">
    <location>
        <begin position="58"/>
        <end position="154"/>
    </location>
</feature>
<evidence type="ECO:0000256" key="4">
    <source>
        <dbReference type="ARBA" id="ARBA00023163"/>
    </source>
</evidence>
<dbReference type="GO" id="GO:0003677">
    <property type="term" value="F:DNA binding"/>
    <property type="evidence" value="ECO:0007669"/>
    <property type="project" value="UniProtKB-KW"/>
</dbReference>
<dbReference type="PROSITE" id="PS50863">
    <property type="entry name" value="B3"/>
    <property type="match status" value="1"/>
</dbReference>
<evidence type="ECO:0000256" key="3">
    <source>
        <dbReference type="ARBA" id="ARBA00023125"/>
    </source>
</evidence>
<dbReference type="Gene3D" id="2.40.330.10">
    <property type="entry name" value="DNA-binding pseudobarrel domain"/>
    <property type="match status" value="1"/>
</dbReference>
<accession>A0AAV1DM44</accession>
<organism evidence="9 10">
    <name type="scientific">Oldenlandia corymbosa var. corymbosa</name>
    <dbReference type="NCBI Taxonomy" id="529605"/>
    <lineage>
        <taxon>Eukaryota</taxon>
        <taxon>Viridiplantae</taxon>
        <taxon>Streptophyta</taxon>
        <taxon>Embryophyta</taxon>
        <taxon>Tracheophyta</taxon>
        <taxon>Spermatophyta</taxon>
        <taxon>Magnoliopsida</taxon>
        <taxon>eudicotyledons</taxon>
        <taxon>Gunneridae</taxon>
        <taxon>Pentapetalae</taxon>
        <taxon>asterids</taxon>
        <taxon>lamiids</taxon>
        <taxon>Gentianales</taxon>
        <taxon>Rubiaceae</taxon>
        <taxon>Rubioideae</taxon>
        <taxon>Spermacoceae</taxon>
        <taxon>Hedyotis-Oldenlandia complex</taxon>
        <taxon>Oldenlandia</taxon>
    </lineage>
</organism>
<proteinExistence type="predicted"/>
<keyword evidence="7" id="KW-1133">Transmembrane helix</keyword>
<dbReference type="Proteomes" id="UP001161247">
    <property type="component" value="Chromosome 5"/>
</dbReference>
<dbReference type="GO" id="GO:0005634">
    <property type="term" value="C:nucleus"/>
    <property type="evidence" value="ECO:0007669"/>
    <property type="project" value="UniProtKB-SubCell"/>
</dbReference>
<protein>
    <submittedName>
        <fullName evidence="9">OLC1v1007325C2</fullName>
    </submittedName>
</protein>
<dbReference type="Gene3D" id="3.90.550.50">
    <property type="match status" value="1"/>
</dbReference>
<evidence type="ECO:0000256" key="6">
    <source>
        <dbReference type="SAM" id="MobiDB-lite"/>
    </source>
</evidence>
<keyword evidence="10" id="KW-1185">Reference proteome</keyword>
<keyword evidence="7" id="KW-0472">Membrane</keyword>
<feature type="transmembrane region" description="Helical" evidence="7">
    <location>
        <begin position="193"/>
        <end position="216"/>
    </location>
</feature>
<dbReference type="EMBL" id="OX459122">
    <property type="protein sequence ID" value="CAI9107852.1"/>
    <property type="molecule type" value="Genomic_DNA"/>
</dbReference>
<evidence type="ECO:0000256" key="5">
    <source>
        <dbReference type="ARBA" id="ARBA00023242"/>
    </source>
</evidence>
<name>A0AAV1DM44_OLDCO</name>
<gene>
    <name evidence="9" type="ORF">OLC1_LOCUS16055</name>
</gene>
<evidence type="ECO:0000256" key="2">
    <source>
        <dbReference type="ARBA" id="ARBA00023015"/>
    </source>
</evidence>
<reference evidence="9" key="1">
    <citation type="submission" date="2023-03" db="EMBL/GenBank/DDBJ databases">
        <authorList>
            <person name="Julca I."/>
        </authorList>
    </citation>
    <scope>NUCLEOTIDE SEQUENCE</scope>
</reference>
<dbReference type="InterPro" id="IPR006740">
    <property type="entry name" value="DUF604"/>
</dbReference>
<evidence type="ECO:0000313" key="9">
    <source>
        <dbReference type="EMBL" id="CAI9107852.1"/>
    </source>
</evidence>
<dbReference type="SMART" id="SM01019">
    <property type="entry name" value="B3"/>
    <property type="match status" value="1"/>
</dbReference>